<feature type="region of interest" description="Disordered" evidence="1">
    <location>
        <begin position="51"/>
        <end position="96"/>
    </location>
</feature>
<dbReference type="Proteomes" id="UP000176998">
    <property type="component" value="Unassembled WGS sequence"/>
</dbReference>
<dbReference type="AlphaFoldDB" id="A0A1G4BP89"/>
<evidence type="ECO:0000256" key="1">
    <source>
        <dbReference type="SAM" id="MobiDB-lite"/>
    </source>
</evidence>
<evidence type="ECO:0000313" key="3">
    <source>
        <dbReference type="Proteomes" id="UP000176998"/>
    </source>
</evidence>
<dbReference type="RefSeq" id="XP_022480275.1">
    <property type="nucleotide sequence ID" value="XM_022613176.1"/>
</dbReference>
<dbReference type="EMBL" id="MJBS01000008">
    <property type="protein sequence ID" value="OHF03137.1"/>
    <property type="molecule type" value="Genomic_DNA"/>
</dbReference>
<accession>A0A1G4BP89</accession>
<dbReference type="GeneID" id="34554686"/>
<comment type="caution">
    <text evidence="2">The sequence shown here is derived from an EMBL/GenBank/DDBJ whole genome shotgun (WGS) entry which is preliminary data.</text>
</comment>
<name>A0A1G4BP89_9PEZI</name>
<proteinExistence type="predicted"/>
<dbReference type="OrthoDB" id="5419928at2759"/>
<protein>
    <submittedName>
        <fullName evidence="2">Uncharacterized protein</fullName>
    </submittedName>
</protein>
<gene>
    <name evidence="2" type="ORF">CORC01_01521</name>
</gene>
<organism evidence="2 3">
    <name type="scientific">Colletotrichum orchidophilum</name>
    <dbReference type="NCBI Taxonomy" id="1209926"/>
    <lineage>
        <taxon>Eukaryota</taxon>
        <taxon>Fungi</taxon>
        <taxon>Dikarya</taxon>
        <taxon>Ascomycota</taxon>
        <taxon>Pezizomycotina</taxon>
        <taxon>Sordariomycetes</taxon>
        <taxon>Hypocreomycetidae</taxon>
        <taxon>Glomerellales</taxon>
        <taxon>Glomerellaceae</taxon>
        <taxon>Colletotrichum</taxon>
    </lineage>
</organism>
<feature type="compositionally biased region" description="Basic and acidic residues" evidence="1">
    <location>
        <begin position="60"/>
        <end position="71"/>
    </location>
</feature>
<sequence length="195" mass="20998">MVSTEVTAARVSVNEVLAMSDAELAQFMQKSASPVAITTFLLMGGVSYRKTDEAASPSDSRPEIPPIERPESATPPYDPTTGEIDAYNEPTNDGGSSLNEQSCMSIMILAGWAGPEVPEVMLFTISFGEGNEHLLPDRHSFFAYSLQPARRSQLDLLVGLAGFSAFMFNICRHCRSMPDGIALSERSCIRGVAGS</sequence>
<reference evidence="2 3" key="1">
    <citation type="submission" date="2016-09" db="EMBL/GenBank/DDBJ databases">
        <authorList>
            <person name="Capua I."/>
            <person name="De Benedictis P."/>
            <person name="Joannis T."/>
            <person name="Lombin L.H."/>
            <person name="Cattoli G."/>
        </authorList>
    </citation>
    <scope>NUCLEOTIDE SEQUENCE [LARGE SCALE GENOMIC DNA]</scope>
    <source>
        <strain evidence="2 3">IMI 309357</strain>
    </source>
</reference>
<evidence type="ECO:0000313" key="2">
    <source>
        <dbReference type="EMBL" id="OHF03137.1"/>
    </source>
</evidence>
<keyword evidence="3" id="KW-1185">Reference proteome</keyword>